<dbReference type="InterPro" id="IPR012902">
    <property type="entry name" value="N_methyl_site"/>
</dbReference>
<dbReference type="Pfam" id="PF07963">
    <property type="entry name" value="N_methyl"/>
    <property type="match status" value="1"/>
</dbReference>
<dbReference type="GO" id="GO:0030420">
    <property type="term" value="P:establishment of competence for transformation"/>
    <property type="evidence" value="ECO:0007669"/>
    <property type="project" value="UniProtKB-KW"/>
</dbReference>
<comment type="caution">
    <text evidence="4">The sequence shown here is derived from an EMBL/GenBank/DDBJ whole genome shotgun (WGS) entry which is preliminary data.</text>
</comment>
<dbReference type="EMBL" id="JARTLI010000004">
    <property type="protein sequence ID" value="MED5051022.1"/>
    <property type="molecule type" value="Genomic_DNA"/>
</dbReference>
<dbReference type="SUPFAM" id="SSF54523">
    <property type="entry name" value="Pili subunits"/>
    <property type="match status" value="1"/>
</dbReference>
<gene>
    <name evidence="4" type="ORF">P9850_03930</name>
</gene>
<evidence type="ECO:0000256" key="3">
    <source>
        <dbReference type="SAM" id="Phobius"/>
    </source>
</evidence>
<sequence>MRNDKHLRLLRANRGMTLIELLAVIVILGIIASIAVIVMFHIIEKSRQQAFVSNAFALYEAARLRVSAGNVEFLAPETSEMLTYKQLVADGVLEPVRDPFTGRVLSTDDNPSYVLVRKSADGHLQYAVCLKGETKQLCSYSDTQEEIPVKELSVSLITDIR</sequence>
<dbReference type="NCBIfam" id="TIGR02532">
    <property type="entry name" value="IV_pilin_GFxxxE"/>
    <property type="match status" value="1"/>
</dbReference>
<reference evidence="4 5" key="1">
    <citation type="submission" date="2023-03" db="EMBL/GenBank/DDBJ databases">
        <title>Bacillus Genome Sequencing.</title>
        <authorList>
            <person name="Dunlap C."/>
        </authorList>
    </citation>
    <scope>NUCLEOTIDE SEQUENCE [LARGE SCALE GENOMIC DNA]</scope>
    <source>
        <strain evidence="4 5">NRS-38</strain>
    </source>
</reference>
<organism evidence="4 5">
    <name type="scientific">Anoxybacteroides rupiense</name>
    <dbReference type="NCBI Taxonomy" id="311460"/>
    <lineage>
        <taxon>Bacteria</taxon>
        <taxon>Bacillati</taxon>
        <taxon>Bacillota</taxon>
        <taxon>Bacilli</taxon>
        <taxon>Bacillales</taxon>
        <taxon>Anoxybacillaceae</taxon>
        <taxon>Anoxybacteroides</taxon>
    </lineage>
</organism>
<evidence type="ECO:0000313" key="5">
    <source>
        <dbReference type="Proteomes" id="UP001339962"/>
    </source>
</evidence>
<dbReference type="GO" id="GO:0009986">
    <property type="term" value="C:cell surface"/>
    <property type="evidence" value="ECO:0007669"/>
    <property type="project" value="UniProtKB-SubCell"/>
</dbReference>
<evidence type="ECO:0000256" key="2">
    <source>
        <dbReference type="ARBA" id="ARBA00023287"/>
    </source>
</evidence>
<dbReference type="Proteomes" id="UP001339962">
    <property type="component" value="Unassembled WGS sequence"/>
</dbReference>
<evidence type="ECO:0000313" key="4">
    <source>
        <dbReference type="EMBL" id="MED5051022.1"/>
    </source>
</evidence>
<accession>A0ABD5IRU7</accession>
<dbReference type="RefSeq" id="WP_236631834.1">
    <property type="nucleotide sequence ID" value="NZ_JACIDF010000003.1"/>
</dbReference>
<dbReference type="InterPro" id="IPR045584">
    <property type="entry name" value="Pilin-like"/>
</dbReference>
<dbReference type="PROSITE" id="PS00409">
    <property type="entry name" value="PROKAR_NTER_METHYL"/>
    <property type="match status" value="1"/>
</dbReference>
<keyword evidence="2" id="KW-0178">Competence</keyword>
<comment type="subcellular location">
    <subcellularLocation>
        <location evidence="1">Cell surface</location>
    </subcellularLocation>
</comment>
<name>A0ABD5IRU7_9BACL</name>
<proteinExistence type="predicted"/>
<keyword evidence="3" id="KW-0472">Membrane</keyword>
<evidence type="ECO:0000256" key="1">
    <source>
        <dbReference type="ARBA" id="ARBA00004241"/>
    </source>
</evidence>
<keyword evidence="3" id="KW-0812">Transmembrane</keyword>
<feature type="transmembrane region" description="Helical" evidence="3">
    <location>
        <begin position="21"/>
        <end position="43"/>
    </location>
</feature>
<dbReference type="Gene3D" id="3.30.700.10">
    <property type="entry name" value="Glycoprotein, Type 4 Pilin"/>
    <property type="match status" value="1"/>
</dbReference>
<dbReference type="AlphaFoldDB" id="A0ABD5IRU7"/>
<keyword evidence="3" id="KW-1133">Transmembrane helix</keyword>
<protein>
    <submittedName>
        <fullName evidence="4">Type II secretion system protein</fullName>
    </submittedName>
</protein>